<keyword evidence="11" id="KW-1185">Reference proteome</keyword>
<evidence type="ECO:0000256" key="5">
    <source>
        <dbReference type="ARBA" id="ARBA00022927"/>
    </source>
</evidence>
<evidence type="ECO:0000256" key="1">
    <source>
        <dbReference type="ARBA" id="ARBA00003041"/>
    </source>
</evidence>
<comment type="function">
    <text evidence="1">Needed for flagellar regrowth and assembly.</text>
</comment>
<dbReference type="PANTHER" id="PTHR34982">
    <property type="entry name" value="YOP PROTEINS TRANSLOCATION PROTEIN L"/>
    <property type="match status" value="1"/>
</dbReference>
<keyword evidence="6" id="KW-1006">Bacterial flagellum protein export</keyword>
<evidence type="ECO:0000313" key="10">
    <source>
        <dbReference type="EMBL" id="GAA3607583.1"/>
    </source>
</evidence>
<dbReference type="InterPro" id="IPR051472">
    <property type="entry name" value="T3SS_Stator/FliH"/>
</dbReference>
<keyword evidence="4" id="KW-1005">Bacterial flagellum biogenesis</keyword>
<evidence type="ECO:0000259" key="9">
    <source>
        <dbReference type="Pfam" id="PF02108"/>
    </source>
</evidence>
<evidence type="ECO:0000256" key="2">
    <source>
        <dbReference type="ARBA" id="ARBA00006602"/>
    </source>
</evidence>
<dbReference type="Pfam" id="PF02108">
    <property type="entry name" value="FliH"/>
    <property type="match status" value="1"/>
</dbReference>
<evidence type="ECO:0000256" key="7">
    <source>
        <dbReference type="SAM" id="Coils"/>
    </source>
</evidence>
<name>A0ABP6ZIT7_9ACTN</name>
<feature type="region of interest" description="Disordered" evidence="8">
    <location>
        <begin position="1"/>
        <end position="35"/>
    </location>
</feature>
<sequence>MSRTTETPVLTAEQARTSVRPANLDRPLHRTTIDPQYSDPRLEEMVRTATQEAREGAQAQGYLAGWAQGRQAAAEDTARIRAQQQQENQRIRAEVADQVTELLETLRNAVQEAGQACLPEWNEVADVLVEGSLKLAAAALGRELQTVDDAVGQAVQAALRQVAASDETVVHLHPDDAAMLGDDGPEGVTIVPDITLSPGNLTVLTPTQRLRQNLPAALAAAEEVLRG</sequence>
<dbReference type="InterPro" id="IPR018035">
    <property type="entry name" value="Flagellar_FliH/T3SS_HrpE"/>
</dbReference>
<gene>
    <name evidence="10" type="ORF">GCM10022223_24430</name>
</gene>
<comment type="similarity">
    <text evidence="2">Belongs to the FliH family.</text>
</comment>
<organism evidence="10 11">
    <name type="scientific">Kineosporia mesophila</name>
    <dbReference type="NCBI Taxonomy" id="566012"/>
    <lineage>
        <taxon>Bacteria</taxon>
        <taxon>Bacillati</taxon>
        <taxon>Actinomycetota</taxon>
        <taxon>Actinomycetes</taxon>
        <taxon>Kineosporiales</taxon>
        <taxon>Kineosporiaceae</taxon>
        <taxon>Kineosporia</taxon>
    </lineage>
</organism>
<evidence type="ECO:0000256" key="4">
    <source>
        <dbReference type="ARBA" id="ARBA00022795"/>
    </source>
</evidence>
<keyword evidence="7" id="KW-0175">Coiled coil</keyword>
<keyword evidence="5" id="KW-0653">Protein transport</keyword>
<dbReference type="EMBL" id="BAAAZO010000003">
    <property type="protein sequence ID" value="GAA3607583.1"/>
    <property type="molecule type" value="Genomic_DNA"/>
</dbReference>
<reference evidence="11" key="1">
    <citation type="journal article" date="2019" name="Int. J. Syst. Evol. Microbiol.">
        <title>The Global Catalogue of Microorganisms (GCM) 10K type strain sequencing project: providing services to taxonomists for standard genome sequencing and annotation.</title>
        <authorList>
            <consortium name="The Broad Institute Genomics Platform"/>
            <consortium name="The Broad Institute Genome Sequencing Center for Infectious Disease"/>
            <person name="Wu L."/>
            <person name="Ma J."/>
        </authorList>
    </citation>
    <scope>NUCLEOTIDE SEQUENCE [LARGE SCALE GENOMIC DNA]</scope>
    <source>
        <strain evidence="11">JCM 16902</strain>
    </source>
</reference>
<evidence type="ECO:0000256" key="8">
    <source>
        <dbReference type="SAM" id="MobiDB-lite"/>
    </source>
</evidence>
<evidence type="ECO:0000256" key="6">
    <source>
        <dbReference type="ARBA" id="ARBA00023225"/>
    </source>
</evidence>
<comment type="caution">
    <text evidence="10">The sequence shown here is derived from an EMBL/GenBank/DDBJ whole genome shotgun (WGS) entry which is preliminary data.</text>
</comment>
<evidence type="ECO:0000313" key="11">
    <source>
        <dbReference type="Proteomes" id="UP001501074"/>
    </source>
</evidence>
<dbReference type="Proteomes" id="UP001501074">
    <property type="component" value="Unassembled WGS sequence"/>
</dbReference>
<dbReference type="RefSeq" id="WP_231483806.1">
    <property type="nucleotide sequence ID" value="NZ_BAAAZO010000003.1"/>
</dbReference>
<feature type="domain" description="Flagellar assembly protein FliH/Type III secretion system HrpE" evidence="9">
    <location>
        <begin position="95"/>
        <end position="207"/>
    </location>
</feature>
<protein>
    <submittedName>
        <fullName evidence="10">FliH/SctL family protein</fullName>
    </submittedName>
</protein>
<feature type="coiled-coil region" evidence="7">
    <location>
        <begin position="74"/>
        <end position="116"/>
    </location>
</feature>
<accession>A0ABP6ZIT7</accession>
<evidence type="ECO:0000256" key="3">
    <source>
        <dbReference type="ARBA" id="ARBA00022448"/>
    </source>
</evidence>
<proteinExistence type="inferred from homology"/>
<dbReference type="PANTHER" id="PTHR34982:SF1">
    <property type="entry name" value="FLAGELLAR ASSEMBLY PROTEIN FLIH"/>
    <property type="match status" value="1"/>
</dbReference>
<keyword evidence="3" id="KW-0813">Transport</keyword>